<keyword evidence="2" id="KW-1185">Reference proteome</keyword>
<reference evidence="1" key="1">
    <citation type="submission" date="2020-04" db="EMBL/GenBank/DDBJ databases">
        <title>A chromosome-scale assembly and high-density genetic map of the yellow drum (Nibea albiflora) genome.</title>
        <authorList>
            <person name="Xu D."/>
            <person name="Zhang W."/>
            <person name="Chen R."/>
            <person name="Tan P."/>
            <person name="Wang L."/>
            <person name="Song H."/>
            <person name="Tian L."/>
            <person name="Zhu Q."/>
            <person name="Wang B."/>
        </authorList>
    </citation>
    <scope>NUCLEOTIDE SEQUENCE</scope>
    <source>
        <strain evidence="1">ZJHYS-2018</strain>
    </source>
</reference>
<keyword evidence="1" id="KW-0378">Hydrolase</keyword>
<comment type="caution">
    <text evidence="1">The sequence shown here is derived from an EMBL/GenBank/DDBJ whole genome shotgun (WGS) entry which is preliminary data.</text>
</comment>
<organism evidence="1 2">
    <name type="scientific">Nibea albiflora</name>
    <name type="common">Yellow drum</name>
    <name type="synonym">Corvina albiflora</name>
    <dbReference type="NCBI Taxonomy" id="240163"/>
    <lineage>
        <taxon>Eukaryota</taxon>
        <taxon>Metazoa</taxon>
        <taxon>Chordata</taxon>
        <taxon>Craniata</taxon>
        <taxon>Vertebrata</taxon>
        <taxon>Euteleostomi</taxon>
        <taxon>Actinopterygii</taxon>
        <taxon>Neopterygii</taxon>
        <taxon>Teleostei</taxon>
        <taxon>Neoteleostei</taxon>
        <taxon>Acanthomorphata</taxon>
        <taxon>Eupercaria</taxon>
        <taxon>Sciaenidae</taxon>
        <taxon>Nibea</taxon>
    </lineage>
</organism>
<name>A0ACB7EMU9_NIBAL</name>
<keyword evidence="1" id="KW-0645">Protease</keyword>
<evidence type="ECO:0000313" key="2">
    <source>
        <dbReference type="Proteomes" id="UP000805704"/>
    </source>
</evidence>
<evidence type="ECO:0000313" key="1">
    <source>
        <dbReference type="EMBL" id="KAG8003569.1"/>
    </source>
</evidence>
<accession>A0ACB7EMU9</accession>
<dbReference type="Proteomes" id="UP000805704">
    <property type="component" value="Chromosome 4"/>
</dbReference>
<proteinExistence type="predicted"/>
<protein>
    <submittedName>
        <fullName evidence="1">Mast cell protease 8</fullName>
    </submittedName>
</protein>
<dbReference type="EMBL" id="CM024792">
    <property type="protein sequence ID" value="KAG8003569.1"/>
    <property type="molecule type" value="Genomic_DNA"/>
</dbReference>
<gene>
    <name evidence="1" type="primary">MCPT8</name>
    <name evidence="1" type="ORF">GBF38_018753</name>
</gene>
<sequence length="258" mass="28664">MSDSEQFCEQSHKQKIIINDDNSLSNGTVIPFSTVHTGQIFGGKEAEPHSRPYMVILERHMHNGSRKYCDGFILTEDFVMTAAHCQAKSYKVYQGVHDYFKKNEKQSVVVEKAFPHKDYDSHNYTNDVMILKLSSKMNFSKTVKPIPLAGQSDGPPKACIVSGWGATSKENKPGQHMSHVLMEVNVTLIDNKFCKSNDMYCSEGVAGPRVGDSGGPLVCDGKAYGVVSNEFQDSGILLYSYSMIPDQRSWIGSTFKNA</sequence>